<dbReference type="AlphaFoldDB" id="A0A9N9DP86"/>
<dbReference type="Proteomes" id="UP000789342">
    <property type="component" value="Unassembled WGS sequence"/>
</dbReference>
<evidence type="ECO:0000313" key="1">
    <source>
        <dbReference type="EMBL" id="CAG8647332.1"/>
    </source>
</evidence>
<organism evidence="1 2">
    <name type="scientific">Acaulospora morrowiae</name>
    <dbReference type="NCBI Taxonomy" id="94023"/>
    <lineage>
        <taxon>Eukaryota</taxon>
        <taxon>Fungi</taxon>
        <taxon>Fungi incertae sedis</taxon>
        <taxon>Mucoromycota</taxon>
        <taxon>Glomeromycotina</taxon>
        <taxon>Glomeromycetes</taxon>
        <taxon>Diversisporales</taxon>
        <taxon>Acaulosporaceae</taxon>
        <taxon>Acaulospora</taxon>
    </lineage>
</organism>
<reference evidence="1" key="1">
    <citation type="submission" date="2021-06" db="EMBL/GenBank/DDBJ databases">
        <authorList>
            <person name="Kallberg Y."/>
            <person name="Tangrot J."/>
            <person name="Rosling A."/>
        </authorList>
    </citation>
    <scope>NUCLEOTIDE SEQUENCE</scope>
    <source>
        <strain evidence="1">CL551</strain>
    </source>
</reference>
<dbReference type="OrthoDB" id="2407924at2759"/>
<name>A0A9N9DP86_9GLOM</name>
<sequence>MINEIVEVKFPDNIQVRVSAITCEEALSLINAYHFKNPIQKLNIHDSPAFYLFFLQTRKCLMEHFNNDESLAKTYVHSLPLVTSMAWRKASRKYTQEYDRLCKNLDLRAKLDRL</sequence>
<proteinExistence type="predicted"/>
<gene>
    <name evidence="1" type="ORF">AMORRO_LOCUS9793</name>
</gene>
<accession>A0A9N9DP86</accession>
<protein>
    <submittedName>
        <fullName evidence="1">1643_t:CDS:1</fullName>
    </submittedName>
</protein>
<evidence type="ECO:0000313" key="2">
    <source>
        <dbReference type="Proteomes" id="UP000789342"/>
    </source>
</evidence>
<comment type="caution">
    <text evidence="1">The sequence shown here is derived from an EMBL/GenBank/DDBJ whole genome shotgun (WGS) entry which is preliminary data.</text>
</comment>
<dbReference type="EMBL" id="CAJVPV010010047">
    <property type="protein sequence ID" value="CAG8647332.1"/>
    <property type="molecule type" value="Genomic_DNA"/>
</dbReference>
<keyword evidence="2" id="KW-1185">Reference proteome</keyword>